<dbReference type="InterPro" id="IPR043504">
    <property type="entry name" value="Peptidase_S1_PA_chymotrypsin"/>
</dbReference>
<dbReference type="InterPro" id="IPR001940">
    <property type="entry name" value="Peptidase_S1C"/>
</dbReference>
<keyword evidence="3" id="KW-0812">Transmembrane</keyword>
<proteinExistence type="predicted"/>
<protein>
    <submittedName>
        <fullName evidence="4">Trypsin-like peptidase</fullName>
    </submittedName>
</protein>
<dbReference type="GO" id="GO:0006508">
    <property type="term" value="P:proteolysis"/>
    <property type="evidence" value="ECO:0007669"/>
    <property type="project" value="InterPro"/>
</dbReference>
<dbReference type="PANTHER" id="PTHR43019">
    <property type="entry name" value="SERINE ENDOPROTEASE DEGS"/>
    <property type="match status" value="1"/>
</dbReference>
<reference evidence="4 5" key="1">
    <citation type="submission" date="2018-03" db="EMBL/GenBank/DDBJ databases">
        <title>Genomic Encyclopedia of Type Strains, Phase III (KMG-III): the genomes of soil and plant-associated and newly described type strains.</title>
        <authorList>
            <person name="Whitman W."/>
        </authorList>
    </citation>
    <scope>NUCLEOTIDE SEQUENCE [LARGE SCALE GENOMIC DNA]</scope>
    <source>
        <strain evidence="4 5">CGMCC 1.07653</strain>
    </source>
</reference>
<keyword evidence="3" id="KW-1133">Transmembrane helix</keyword>
<dbReference type="RefSeq" id="WP_106587941.1">
    <property type="nucleotide sequence ID" value="NZ_PYAV01000003.1"/>
</dbReference>
<gene>
    <name evidence="4" type="ORF">B0H94_103239</name>
</gene>
<organism evidence="4 5">
    <name type="scientific">Salsuginibacillus halophilus</name>
    <dbReference type="NCBI Taxonomy" id="517424"/>
    <lineage>
        <taxon>Bacteria</taxon>
        <taxon>Bacillati</taxon>
        <taxon>Bacillota</taxon>
        <taxon>Bacilli</taxon>
        <taxon>Bacillales</taxon>
        <taxon>Bacillaceae</taxon>
        <taxon>Salsuginibacillus</taxon>
    </lineage>
</organism>
<dbReference type="InterPro" id="IPR009003">
    <property type="entry name" value="Peptidase_S1_PA"/>
</dbReference>
<dbReference type="GO" id="GO:0004252">
    <property type="term" value="F:serine-type endopeptidase activity"/>
    <property type="evidence" value="ECO:0007669"/>
    <property type="project" value="InterPro"/>
</dbReference>
<keyword evidence="1" id="KW-0645">Protease</keyword>
<evidence type="ECO:0000256" key="3">
    <source>
        <dbReference type="SAM" id="Phobius"/>
    </source>
</evidence>
<evidence type="ECO:0000256" key="2">
    <source>
        <dbReference type="SAM" id="MobiDB-lite"/>
    </source>
</evidence>
<sequence length="274" mass="30132">MDEYKRKDIDNDLDADLIDFDAEEEEPDPEDFLAKEVKPPKEKKKRGRRRIGVKLIASLVAFMMIFQVFSAIPSSFPLQAADFLETSNELSQRSDVQSWKETVVTVQGAAAFDRSRGTGFFVAEEGWVVTNRHVVEDIAAVVVETDEGDLYEAEEIYISDTADLAFVKLQAEETFPTISFAAENASLQDEAYVVGNPLGFTRVANEGEVISSNDEQLLISTPIYSGNSGSPVLNEAGEAVGVVYASRTGTDGRQGIAVSRDQVFEEMPEEVSLP</sequence>
<keyword evidence="3" id="KW-0472">Membrane</keyword>
<dbReference type="SUPFAM" id="SSF50494">
    <property type="entry name" value="Trypsin-like serine proteases"/>
    <property type="match status" value="1"/>
</dbReference>
<dbReference type="Proteomes" id="UP000242310">
    <property type="component" value="Unassembled WGS sequence"/>
</dbReference>
<evidence type="ECO:0000256" key="1">
    <source>
        <dbReference type="ARBA" id="ARBA00022825"/>
    </source>
</evidence>
<accession>A0A2P8HWL1</accession>
<dbReference type="Gene3D" id="2.40.10.10">
    <property type="entry name" value="Trypsin-like serine proteases"/>
    <property type="match status" value="2"/>
</dbReference>
<dbReference type="PRINTS" id="PR00834">
    <property type="entry name" value="PROTEASES2C"/>
</dbReference>
<dbReference type="OrthoDB" id="9766361at2"/>
<feature type="transmembrane region" description="Helical" evidence="3">
    <location>
        <begin position="51"/>
        <end position="69"/>
    </location>
</feature>
<comment type="caution">
    <text evidence="4">The sequence shown here is derived from an EMBL/GenBank/DDBJ whole genome shotgun (WGS) entry which is preliminary data.</text>
</comment>
<keyword evidence="5" id="KW-1185">Reference proteome</keyword>
<keyword evidence="1" id="KW-0720">Serine protease</keyword>
<evidence type="ECO:0000313" key="4">
    <source>
        <dbReference type="EMBL" id="PSL50626.1"/>
    </source>
</evidence>
<dbReference type="EMBL" id="PYAV01000003">
    <property type="protein sequence ID" value="PSL50626.1"/>
    <property type="molecule type" value="Genomic_DNA"/>
</dbReference>
<feature type="region of interest" description="Disordered" evidence="2">
    <location>
        <begin position="17"/>
        <end position="45"/>
    </location>
</feature>
<name>A0A2P8HWL1_9BACI</name>
<dbReference type="Pfam" id="PF13365">
    <property type="entry name" value="Trypsin_2"/>
    <property type="match status" value="1"/>
</dbReference>
<dbReference type="AlphaFoldDB" id="A0A2P8HWL1"/>
<evidence type="ECO:0000313" key="5">
    <source>
        <dbReference type="Proteomes" id="UP000242310"/>
    </source>
</evidence>
<keyword evidence="1" id="KW-0378">Hydrolase</keyword>
<feature type="compositionally biased region" description="Acidic residues" evidence="2">
    <location>
        <begin position="17"/>
        <end position="31"/>
    </location>
</feature>
<dbReference type="PANTHER" id="PTHR43019:SF23">
    <property type="entry name" value="PROTEASE DO-LIKE 5, CHLOROPLASTIC"/>
    <property type="match status" value="1"/>
</dbReference>